<protein>
    <recommendedName>
        <fullName evidence="1">GP-PDE domain-containing protein</fullName>
    </recommendedName>
</protein>
<dbReference type="GO" id="GO:0006629">
    <property type="term" value="P:lipid metabolic process"/>
    <property type="evidence" value="ECO:0007669"/>
    <property type="project" value="InterPro"/>
</dbReference>
<evidence type="ECO:0000313" key="2">
    <source>
        <dbReference type="EMBL" id="SVE00447.1"/>
    </source>
</evidence>
<feature type="domain" description="GP-PDE" evidence="1">
    <location>
        <begin position="13"/>
        <end position="171"/>
    </location>
</feature>
<dbReference type="InterPro" id="IPR017946">
    <property type="entry name" value="PLC-like_Pdiesterase_TIM-brl"/>
</dbReference>
<dbReference type="SUPFAM" id="SSF51695">
    <property type="entry name" value="PLC-like phosphodiesterases"/>
    <property type="match status" value="1"/>
</dbReference>
<dbReference type="EMBL" id="UINC01187626">
    <property type="protein sequence ID" value="SVE00447.1"/>
    <property type="molecule type" value="Genomic_DNA"/>
</dbReference>
<dbReference type="PROSITE" id="PS51704">
    <property type="entry name" value="GP_PDE"/>
    <property type="match status" value="1"/>
</dbReference>
<dbReference type="PANTHER" id="PTHR46211:SF14">
    <property type="entry name" value="GLYCEROPHOSPHODIESTER PHOSPHODIESTERASE"/>
    <property type="match status" value="1"/>
</dbReference>
<proteinExistence type="predicted"/>
<dbReference type="PANTHER" id="PTHR46211">
    <property type="entry name" value="GLYCEROPHOSPHORYL DIESTER PHOSPHODIESTERASE"/>
    <property type="match status" value="1"/>
</dbReference>
<dbReference type="InterPro" id="IPR030395">
    <property type="entry name" value="GP_PDE_dom"/>
</dbReference>
<evidence type="ECO:0000259" key="1">
    <source>
        <dbReference type="PROSITE" id="PS51704"/>
    </source>
</evidence>
<sequence length="171" mass="18989">MIQPLKADLSDPIEVIGHRGYPAIAPENTLASIEAALTAGARAVEFDLQFALCGTPILFHDDLLERTTNGVGPVDGMTLQQLQVLDAGTWFSSEFAGERIPSFTEALELLNGRVDHIYPEIKRSRKTEDLRQIVRLVRDRKLLEQTTFISIDWTALEHVRTADSTVGIGYI</sequence>
<accession>A0A382ZY53</accession>
<reference evidence="2" key="1">
    <citation type="submission" date="2018-05" db="EMBL/GenBank/DDBJ databases">
        <authorList>
            <person name="Lanie J.A."/>
            <person name="Ng W.-L."/>
            <person name="Kazmierczak K.M."/>
            <person name="Andrzejewski T.M."/>
            <person name="Davidsen T.M."/>
            <person name="Wayne K.J."/>
            <person name="Tettelin H."/>
            <person name="Glass J.I."/>
            <person name="Rusch D."/>
            <person name="Podicherti R."/>
            <person name="Tsui H.-C.T."/>
            <person name="Winkler M.E."/>
        </authorList>
    </citation>
    <scope>NUCLEOTIDE SEQUENCE</scope>
</reference>
<gene>
    <name evidence="2" type="ORF">METZ01_LOCUS453301</name>
</gene>
<dbReference type="GO" id="GO:0008081">
    <property type="term" value="F:phosphoric diester hydrolase activity"/>
    <property type="evidence" value="ECO:0007669"/>
    <property type="project" value="InterPro"/>
</dbReference>
<organism evidence="2">
    <name type="scientific">marine metagenome</name>
    <dbReference type="NCBI Taxonomy" id="408172"/>
    <lineage>
        <taxon>unclassified sequences</taxon>
        <taxon>metagenomes</taxon>
        <taxon>ecological metagenomes</taxon>
    </lineage>
</organism>
<feature type="non-terminal residue" evidence="2">
    <location>
        <position position="171"/>
    </location>
</feature>
<dbReference type="Pfam" id="PF03009">
    <property type="entry name" value="GDPD"/>
    <property type="match status" value="1"/>
</dbReference>
<dbReference type="AlphaFoldDB" id="A0A382ZY53"/>
<name>A0A382ZY53_9ZZZZ</name>
<dbReference type="Gene3D" id="3.20.20.190">
    <property type="entry name" value="Phosphatidylinositol (PI) phosphodiesterase"/>
    <property type="match status" value="1"/>
</dbReference>